<dbReference type="GO" id="GO:0004252">
    <property type="term" value="F:serine-type endopeptidase activity"/>
    <property type="evidence" value="ECO:0007669"/>
    <property type="project" value="InterPro"/>
</dbReference>
<evidence type="ECO:0000256" key="3">
    <source>
        <dbReference type="ARBA" id="ARBA00022525"/>
    </source>
</evidence>
<feature type="domain" description="Peptidase S1" evidence="9">
    <location>
        <begin position="117"/>
        <end position="365"/>
    </location>
</feature>
<keyword evidence="7" id="KW-0720">Serine protease</keyword>
<dbReference type="PROSITE" id="PS50240">
    <property type="entry name" value="TRYPSIN_DOM"/>
    <property type="match status" value="1"/>
</dbReference>
<evidence type="ECO:0000313" key="11">
    <source>
        <dbReference type="Proteomes" id="UP000326979"/>
    </source>
</evidence>
<keyword evidence="5" id="KW-1015">Disulfide bond</keyword>
<dbReference type="SMART" id="SM00020">
    <property type="entry name" value="Tryp_SPc"/>
    <property type="match status" value="1"/>
</dbReference>
<dbReference type="Gene3D" id="2.130.10.130">
    <property type="entry name" value="Integrin alpha, N-terminal"/>
    <property type="match status" value="1"/>
</dbReference>
<evidence type="ECO:0000256" key="4">
    <source>
        <dbReference type="ARBA" id="ARBA00022729"/>
    </source>
</evidence>
<accession>A0A5N8WB60</accession>
<dbReference type="SUPFAM" id="SSF69318">
    <property type="entry name" value="Integrin alpha N-terminal domain"/>
    <property type="match status" value="1"/>
</dbReference>
<evidence type="ECO:0000256" key="6">
    <source>
        <dbReference type="ARBA" id="ARBA00023180"/>
    </source>
</evidence>
<dbReference type="EMBL" id="VJZE01000240">
    <property type="protein sequence ID" value="MPY43604.1"/>
    <property type="molecule type" value="Genomic_DNA"/>
</dbReference>
<dbReference type="Gene3D" id="2.40.128.340">
    <property type="match status" value="1"/>
</dbReference>
<evidence type="ECO:0000256" key="8">
    <source>
        <dbReference type="SAM" id="MobiDB-lite"/>
    </source>
</evidence>
<dbReference type="GO" id="GO:0006508">
    <property type="term" value="P:proteolysis"/>
    <property type="evidence" value="ECO:0007669"/>
    <property type="project" value="UniProtKB-KW"/>
</dbReference>
<dbReference type="PRINTS" id="PR00722">
    <property type="entry name" value="CHYMOTRYPSIN"/>
</dbReference>
<keyword evidence="11" id="KW-1185">Reference proteome</keyword>
<dbReference type="AlphaFoldDB" id="A0A5N8WB60"/>
<feature type="region of interest" description="Disordered" evidence="8">
    <location>
        <begin position="94"/>
        <end position="113"/>
    </location>
</feature>
<reference evidence="10 11" key="1">
    <citation type="submission" date="2019-07" db="EMBL/GenBank/DDBJ databases">
        <title>New species of Amycolatopsis and Streptomyces.</title>
        <authorList>
            <person name="Duangmal K."/>
            <person name="Teo W.F.A."/>
            <person name="Lipun K."/>
        </authorList>
    </citation>
    <scope>NUCLEOTIDE SEQUENCE [LARGE SCALE GENOMIC DNA]</scope>
    <source>
        <strain evidence="10 11">TISTR 2346</strain>
    </source>
</reference>
<dbReference type="FunFam" id="2.40.10.10:FF:000054">
    <property type="entry name" value="Complement C1r subcomponent"/>
    <property type="match status" value="1"/>
</dbReference>
<dbReference type="Proteomes" id="UP000326979">
    <property type="component" value="Unassembled WGS sequence"/>
</dbReference>
<dbReference type="FunFam" id="2.40.10.10:FF:000068">
    <property type="entry name" value="transmembrane protease serine 2"/>
    <property type="match status" value="1"/>
</dbReference>
<keyword evidence="3" id="KW-0964">Secreted</keyword>
<dbReference type="GO" id="GO:0005576">
    <property type="term" value="C:extracellular region"/>
    <property type="evidence" value="ECO:0007669"/>
    <property type="project" value="UniProtKB-SubCell"/>
</dbReference>
<dbReference type="Pfam" id="PF13517">
    <property type="entry name" value="FG-GAP_3"/>
    <property type="match status" value="2"/>
</dbReference>
<feature type="region of interest" description="Disordered" evidence="8">
    <location>
        <begin position="1"/>
        <end position="27"/>
    </location>
</feature>
<dbReference type="CDD" id="cd00190">
    <property type="entry name" value="Tryp_SPc"/>
    <property type="match status" value="1"/>
</dbReference>
<dbReference type="InterPro" id="IPR009003">
    <property type="entry name" value="Peptidase_S1_PA"/>
</dbReference>
<dbReference type="InterPro" id="IPR033116">
    <property type="entry name" value="TRYPSIN_SER"/>
</dbReference>
<evidence type="ECO:0000256" key="7">
    <source>
        <dbReference type="RuleBase" id="RU363034"/>
    </source>
</evidence>
<keyword evidence="7 10" id="KW-0645">Protease</keyword>
<keyword evidence="4" id="KW-0732">Signal</keyword>
<name>A0A5N8WB60_9ACTN</name>
<dbReference type="PROSITE" id="PS00134">
    <property type="entry name" value="TRYPSIN_HIS"/>
    <property type="match status" value="1"/>
</dbReference>
<dbReference type="OrthoDB" id="1496095at2"/>
<protein>
    <submittedName>
        <fullName evidence="10">Trypsin-like serine protease</fullName>
    </submittedName>
</protein>
<keyword evidence="7" id="KW-0378">Hydrolase</keyword>
<dbReference type="InterPro" id="IPR018114">
    <property type="entry name" value="TRYPSIN_HIS"/>
</dbReference>
<sequence length="612" mass="64703">MTQVARARISRPTGVRRPGDPGRRVNPVHRGWRRAAFAAVTSAALVVTLFGGGTAQAADRPSAQQSTIEEPAAGKGAVVPEKELRDRLVAAARETAERQTEEAAGAGTEGARRTPFVIGGETTTTTAAPWMVQLGYYNPFTGESFFCGGALVAADKVLTAAHCVDGADWTLYGTVLAGATDLDDYESGTVAGVWRQWQHPSYNADTLRNDIAVLTLTNPMEQKWLRLAASNDSSLYTPGRTGTVYGWGLTSGGDDADLSAQLRKASLPMVKDSTCDTAMKNLLGADYFAEGKGMVCAGTPASGADEGTKSPCNGDSGGPLVVDNKIAGIVSWGVSGCTAKGAYPVFTKVSHYAAVAQPRVDDADWTVDGRADLLMRTSSGAVYYRASQGTSLAARASVSSDWTGVPWALQADLDRDGFVDLVIKDTDGKVYWNHTVHSTLERRWTRITSVPGTYKSYAVPGDVSGDGRPDLVAVDSSGNAYLHPGKGDGEFLSRTKFVSTSWKNNKVYGHGDFSGDGKADLLTRDAGNNLWLSRGTGKASAPFSARIKVRTGWKFTAIATTGDFNGDGKADVLARTSGGTLYLYPGTGKASTGIFGTRKSLGTGFNQYNLLF</sequence>
<evidence type="ECO:0000259" key="9">
    <source>
        <dbReference type="PROSITE" id="PS50240"/>
    </source>
</evidence>
<dbReference type="PROSITE" id="PS00135">
    <property type="entry name" value="TRYPSIN_SER"/>
    <property type="match status" value="1"/>
</dbReference>
<dbReference type="InterPro" id="IPR028994">
    <property type="entry name" value="Integrin_alpha_N"/>
</dbReference>
<comment type="caution">
    <text evidence="10">The sequence shown here is derived from an EMBL/GenBank/DDBJ whole genome shotgun (WGS) entry which is preliminary data.</text>
</comment>
<dbReference type="InterPro" id="IPR001314">
    <property type="entry name" value="Peptidase_S1A"/>
</dbReference>
<comment type="similarity">
    <text evidence="2">Belongs to the peptidase S1 family.</text>
</comment>
<gene>
    <name evidence="10" type="ORF">FNH04_27980</name>
</gene>
<comment type="subcellular location">
    <subcellularLocation>
        <location evidence="1">Secreted</location>
    </subcellularLocation>
</comment>
<dbReference type="InterPro" id="IPR050430">
    <property type="entry name" value="Peptidase_S1"/>
</dbReference>
<organism evidence="10 11">
    <name type="scientific">Streptomyces phyllanthi</name>
    <dbReference type="NCBI Taxonomy" id="1803180"/>
    <lineage>
        <taxon>Bacteria</taxon>
        <taxon>Bacillati</taxon>
        <taxon>Actinomycetota</taxon>
        <taxon>Actinomycetes</taxon>
        <taxon>Kitasatosporales</taxon>
        <taxon>Streptomycetaceae</taxon>
        <taxon>Streptomyces</taxon>
    </lineage>
</organism>
<dbReference type="PANTHER" id="PTHR24276">
    <property type="entry name" value="POLYSERASE-RELATED"/>
    <property type="match status" value="1"/>
</dbReference>
<evidence type="ECO:0000256" key="5">
    <source>
        <dbReference type="ARBA" id="ARBA00023157"/>
    </source>
</evidence>
<keyword evidence="6" id="KW-0325">Glycoprotein</keyword>
<feature type="region of interest" description="Disordered" evidence="8">
    <location>
        <begin position="56"/>
        <end position="76"/>
    </location>
</feature>
<dbReference type="InterPro" id="IPR001254">
    <property type="entry name" value="Trypsin_dom"/>
</dbReference>
<dbReference type="InterPro" id="IPR013517">
    <property type="entry name" value="FG-GAP"/>
</dbReference>
<evidence type="ECO:0000256" key="1">
    <source>
        <dbReference type="ARBA" id="ARBA00004613"/>
    </source>
</evidence>
<dbReference type="InterPro" id="IPR043504">
    <property type="entry name" value="Peptidase_S1_PA_chymotrypsin"/>
</dbReference>
<dbReference type="SUPFAM" id="SSF50494">
    <property type="entry name" value="Trypsin-like serine proteases"/>
    <property type="match status" value="1"/>
</dbReference>
<dbReference type="Pfam" id="PF00089">
    <property type="entry name" value="Trypsin"/>
    <property type="match status" value="1"/>
</dbReference>
<dbReference type="PANTHER" id="PTHR24276:SF98">
    <property type="entry name" value="FI18310P1-RELATED"/>
    <property type="match status" value="1"/>
</dbReference>
<proteinExistence type="inferred from homology"/>
<dbReference type="Gene3D" id="2.40.10.10">
    <property type="entry name" value="Trypsin-like serine proteases"/>
    <property type="match status" value="1"/>
</dbReference>
<evidence type="ECO:0000256" key="2">
    <source>
        <dbReference type="ARBA" id="ARBA00007664"/>
    </source>
</evidence>
<evidence type="ECO:0000313" key="10">
    <source>
        <dbReference type="EMBL" id="MPY43604.1"/>
    </source>
</evidence>